<reference evidence="1 2" key="1">
    <citation type="submission" date="2018-10" db="EMBL/GenBank/DDBJ databases">
        <title>Butyricimonas faecalis sp. nov., isolated from human faeces and emended description of the genus Butyricimonas.</title>
        <authorList>
            <person name="Le Roy T."/>
            <person name="Van der Smissen P."/>
            <person name="Paquot A."/>
            <person name="Delzenne N."/>
            <person name="Muccioli G."/>
            <person name="Collet J.-F."/>
            <person name="Cani P.D."/>
        </authorList>
    </citation>
    <scope>NUCLEOTIDE SEQUENCE [LARGE SCALE GENOMIC DNA]</scope>
    <source>
        <strain evidence="1 2">H184</strain>
    </source>
</reference>
<dbReference type="InterPro" id="IPR046233">
    <property type="entry name" value="DUF6266"/>
</dbReference>
<dbReference type="Pfam" id="PF19781">
    <property type="entry name" value="DUF6266"/>
    <property type="match status" value="1"/>
</dbReference>
<gene>
    <name evidence="1" type="ORF">D8S85_18420</name>
</gene>
<sequence>MAKIISDPIESYRGRIGKISYYIRESENMARKSSSNAKVSDAPAAVAQRKKFKRLTELTQGLAPVIQLGFPQRKRGLSPANAFMSLNKGICTVEEDNTVTVDYEQLLCAQGSLMEPEITATYSASTSRITFENTSMEDFGYCNADDKTYAMVLNTRYAGCRVIPLRERGENSSTSVTFPVTWEKGDLKVYIFATSANGKQASPSVCITLAEEA</sequence>
<dbReference type="EMBL" id="CP032819">
    <property type="protein sequence ID" value="AZS31324.1"/>
    <property type="molecule type" value="Genomic_DNA"/>
</dbReference>
<protein>
    <submittedName>
        <fullName evidence="1">Uncharacterized protein</fullName>
    </submittedName>
</protein>
<evidence type="ECO:0000313" key="1">
    <source>
        <dbReference type="EMBL" id="AZS31324.1"/>
    </source>
</evidence>
<keyword evidence="2" id="KW-1185">Reference proteome</keyword>
<dbReference type="AlphaFoldDB" id="A0A3S9VXR0"/>
<dbReference type="OrthoDB" id="656016at2"/>
<dbReference type="Proteomes" id="UP000270673">
    <property type="component" value="Chromosome"/>
</dbReference>
<dbReference type="KEGG" id="buy:D8S85_18420"/>
<name>A0A3S9VXR0_9BACT</name>
<organism evidence="1 2">
    <name type="scientific">Butyricimonas faecalis</name>
    <dbReference type="NCBI Taxonomy" id="2093856"/>
    <lineage>
        <taxon>Bacteria</taxon>
        <taxon>Pseudomonadati</taxon>
        <taxon>Bacteroidota</taxon>
        <taxon>Bacteroidia</taxon>
        <taxon>Bacteroidales</taxon>
        <taxon>Odoribacteraceae</taxon>
        <taxon>Butyricimonas</taxon>
    </lineage>
</organism>
<evidence type="ECO:0000313" key="2">
    <source>
        <dbReference type="Proteomes" id="UP000270673"/>
    </source>
</evidence>
<accession>A0A3S9VXR0</accession>
<dbReference type="RefSeq" id="WP_106481858.1">
    <property type="nucleotide sequence ID" value="NZ_CP032819.1"/>
</dbReference>
<proteinExistence type="predicted"/>